<name>A0A160VFB1_9ZZZZ</name>
<dbReference type="EMBL" id="FAXC01000205">
    <property type="protein sequence ID" value="CUV09225.1"/>
    <property type="molecule type" value="Genomic_DNA"/>
</dbReference>
<dbReference type="AlphaFoldDB" id="A0A160VFB1"/>
<sequence length="179" mass="20310">MINKTTDLYYLCAGPSTWGLNVGIFKKLAGHVFGIMNDKLIVWPKRLSSRNCNPKNIHTLRASAKNRDIVIIDRIKSETSKVNIGGHVNRSGENYLIGMTPHHKYPQFPDMTHIYKTHPHKTSKTVHTIGPKRFKKAELNSKIIWSEGIGLVAPVFHYFGYNIKGFGVNSANLLKQYFC</sequence>
<reference evidence="1" key="1">
    <citation type="submission" date="2015-10" db="EMBL/GenBank/DDBJ databases">
        <authorList>
            <person name="Gilbert D.G."/>
        </authorList>
    </citation>
    <scope>NUCLEOTIDE SEQUENCE</scope>
</reference>
<proteinExistence type="predicted"/>
<gene>
    <name evidence="1" type="ORF">MGWOODY_Mmi2036</name>
</gene>
<evidence type="ECO:0000313" key="1">
    <source>
        <dbReference type="EMBL" id="CUV09225.1"/>
    </source>
</evidence>
<protein>
    <submittedName>
        <fullName evidence="1">Uncharacterized protein</fullName>
    </submittedName>
</protein>
<organism evidence="1">
    <name type="scientific">hydrothermal vent metagenome</name>
    <dbReference type="NCBI Taxonomy" id="652676"/>
    <lineage>
        <taxon>unclassified sequences</taxon>
        <taxon>metagenomes</taxon>
        <taxon>ecological metagenomes</taxon>
    </lineage>
</organism>
<accession>A0A160VFB1</accession>